<reference evidence="14 15" key="1">
    <citation type="submission" date="2016-03" db="EMBL/GenBank/DDBJ databases">
        <title>Draft Genome Sequence of the Strain BR 10245 (Bradyrhizobium sp.) isolated from nodules of Centrolobium paraense.</title>
        <authorList>
            <person name="Simoes-Araujo J.L.Sr."/>
            <person name="Barauna A.C."/>
            <person name="Silva K."/>
            <person name="Zilli J.E."/>
        </authorList>
    </citation>
    <scope>NUCLEOTIDE SEQUENCE [LARGE SCALE GENOMIC DNA]</scope>
    <source>
        <strain evidence="14 15">BR 10245</strain>
    </source>
</reference>
<evidence type="ECO:0000256" key="11">
    <source>
        <dbReference type="ARBA" id="ARBA00029766"/>
    </source>
</evidence>
<dbReference type="InterPro" id="IPR035907">
    <property type="entry name" value="Hppk_sf"/>
</dbReference>
<dbReference type="GO" id="GO:0016301">
    <property type="term" value="F:kinase activity"/>
    <property type="evidence" value="ECO:0007669"/>
    <property type="project" value="UniProtKB-KW"/>
</dbReference>
<dbReference type="PANTHER" id="PTHR43071">
    <property type="entry name" value="2-AMINO-4-HYDROXY-6-HYDROXYMETHYLDIHYDROPTERIDINE PYROPHOSPHOKINASE"/>
    <property type="match status" value="1"/>
</dbReference>
<keyword evidence="6" id="KW-0547">Nucleotide-binding</keyword>
<dbReference type="PROSITE" id="PS00794">
    <property type="entry name" value="HPPK"/>
    <property type="match status" value="1"/>
</dbReference>
<dbReference type="RefSeq" id="WP_063699418.1">
    <property type="nucleotide sequence ID" value="NZ_LUUB01000051.1"/>
</dbReference>
<gene>
    <name evidence="14" type="ORF">AYJ54_09080</name>
</gene>
<dbReference type="Gene3D" id="3.30.70.560">
    <property type="entry name" value="7,8-Dihydro-6-hydroxymethylpterin-pyrophosphokinase HPPK"/>
    <property type="match status" value="1"/>
</dbReference>
<dbReference type="SUPFAM" id="SSF55083">
    <property type="entry name" value="6-hydroxymethyl-7,8-dihydropterin pyrophosphokinase, HPPK"/>
    <property type="match status" value="1"/>
</dbReference>
<proteinExistence type="inferred from homology"/>
<keyword evidence="5" id="KW-0808">Transferase</keyword>
<keyword evidence="15" id="KW-1185">Reference proteome</keyword>
<comment type="pathway">
    <text evidence="1">Cofactor biosynthesis; tetrahydrofolate biosynthesis; 2-amino-4-hydroxy-6-hydroxymethyl-7,8-dihydropteridine diphosphate from 7,8-dihydroneopterin triphosphate: step 4/4.</text>
</comment>
<evidence type="ECO:0000313" key="14">
    <source>
        <dbReference type="EMBL" id="OAF10440.1"/>
    </source>
</evidence>
<dbReference type="GO" id="GO:0046656">
    <property type="term" value="P:folic acid biosynthetic process"/>
    <property type="evidence" value="ECO:0007669"/>
    <property type="project" value="UniProtKB-KW"/>
</dbReference>
<dbReference type="EMBL" id="LUUB01000051">
    <property type="protein sequence ID" value="OAF10440.1"/>
    <property type="molecule type" value="Genomic_DNA"/>
</dbReference>
<dbReference type="InterPro" id="IPR000550">
    <property type="entry name" value="Hppk"/>
</dbReference>
<keyword evidence="7 14" id="KW-0418">Kinase</keyword>
<evidence type="ECO:0000256" key="2">
    <source>
        <dbReference type="ARBA" id="ARBA00005810"/>
    </source>
</evidence>
<dbReference type="GO" id="GO:0005524">
    <property type="term" value="F:ATP binding"/>
    <property type="evidence" value="ECO:0007669"/>
    <property type="project" value="UniProtKB-KW"/>
</dbReference>
<protein>
    <recommendedName>
        <fullName evidence="4">2-amino-4-hydroxy-6-hydroxymethyldihydropteridine pyrophosphokinase</fullName>
        <ecNumber evidence="3">2.7.6.3</ecNumber>
    </recommendedName>
    <alternativeName>
        <fullName evidence="11">6-hydroxymethyl-7,8-dihydropterin pyrophosphokinase</fullName>
    </alternativeName>
    <alternativeName>
        <fullName evidence="12">7,8-dihydro-6-hydroxymethylpterin-pyrophosphokinase</fullName>
    </alternativeName>
</protein>
<evidence type="ECO:0000256" key="8">
    <source>
        <dbReference type="ARBA" id="ARBA00022840"/>
    </source>
</evidence>
<dbReference type="EC" id="2.7.6.3" evidence="3"/>
<dbReference type="UniPathway" id="UPA00077">
    <property type="reaction ID" value="UER00155"/>
</dbReference>
<dbReference type="NCBIfam" id="TIGR01498">
    <property type="entry name" value="folK"/>
    <property type="match status" value="1"/>
</dbReference>
<dbReference type="GO" id="GO:0003848">
    <property type="term" value="F:2-amino-4-hydroxy-6-hydroxymethyldihydropteridine diphosphokinase activity"/>
    <property type="evidence" value="ECO:0007669"/>
    <property type="project" value="UniProtKB-EC"/>
</dbReference>
<comment type="similarity">
    <text evidence="2">Belongs to the HPPK family.</text>
</comment>
<comment type="caution">
    <text evidence="14">The sequence shown here is derived from an EMBL/GenBank/DDBJ whole genome shotgun (WGS) entry which is preliminary data.</text>
</comment>
<evidence type="ECO:0000256" key="6">
    <source>
        <dbReference type="ARBA" id="ARBA00022741"/>
    </source>
</evidence>
<dbReference type="Proteomes" id="UP000076959">
    <property type="component" value="Unassembled WGS sequence"/>
</dbReference>
<dbReference type="Pfam" id="PF01288">
    <property type="entry name" value="HPPK"/>
    <property type="match status" value="1"/>
</dbReference>
<evidence type="ECO:0000256" key="9">
    <source>
        <dbReference type="ARBA" id="ARBA00022909"/>
    </source>
</evidence>
<comment type="function">
    <text evidence="10">Catalyzes the transfer of pyrophosphate from adenosine triphosphate (ATP) to 6-hydroxymethyl-7,8-dihydropterin, an enzymatic step in folate biosynthesis pathway.</text>
</comment>
<evidence type="ECO:0000256" key="10">
    <source>
        <dbReference type="ARBA" id="ARBA00029409"/>
    </source>
</evidence>
<dbReference type="AlphaFoldDB" id="A0A176YSX2"/>
<accession>A0A176YSX2</accession>
<name>A0A176YSX2_9BRAD</name>
<evidence type="ECO:0000256" key="5">
    <source>
        <dbReference type="ARBA" id="ARBA00022679"/>
    </source>
</evidence>
<feature type="domain" description="7,8-dihydro-6-hydroxymethylpterin-pyrophosphokinase" evidence="13">
    <location>
        <begin position="90"/>
        <end position="101"/>
    </location>
</feature>
<sequence length="163" mass="17850">MASALIALGGNVGDVRATFGKAITHICGMAQAALIARSSDYTTPPWGDEDQDPFINACVEIETDLDPHALLFVMQKVEQKLGRTRTKERRWGPRTLDLDMIAYDDVSLQTPDLTLPHPRLFERAFVLVPLAEIAPDRIIGGIRVRDGLASVSTQGIERLPDTG</sequence>
<dbReference type="STRING" id="1505087.AYJ54_09080"/>
<keyword evidence="8" id="KW-0067">ATP-binding</keyword>
<organism evidence="14 15">
    <name type="scientific">Bradyrhizobium centrolobii</name>
    <dbReference type="NCBI Taxonomy" id="1505087"/>
    <lineage>
        <taxon>Bacteria</taxon>
        <taxon>Pseudomonadati</taxon>
        <taxon>Pseudomonadota</taxon>
        <taxon>Alphaproteobacteria</taxon>
        <taxon>Hyphomicrobiales</taxon>
        <taxon>Nitrobacteraceae</taxon>
        <taxon>Bradyrhizobium</taxon>
    </lineage>
</organism>
<dbReference type="CDD" id="cd00483">
    <property type="entry name" value="HPPK"/>
    <property type="match status" value="1"/>
</dbReference>
<evidence type="ECO:0000259" key="13">
    <source>
        <dbReference type="PROSITE" id="PS00794"/>
    </source>
</evidence>
<evidence type="ECO:0000256" key="7">
    <source>
        <dbReference type="ARBA" id="ARBA00022777"/>
    </source>
</evidence>
<evidence type="ECO:0000256" key="12">
    <source>
        <dbReference type="ARBA" id="ARBA00033413"/>
    </source>
</evidence>
<evidence type="ECO:0000256" key="3">
    <source>
        <dbReference type="ARBA" id="ARBA00013253"/>
    </source>
</evidence>
<evidence type="ECO:0000313" key="15">
    <source>
        <dbReference type="Proteomes" id="UP000076959"/>
    </source>
</evidence>
<keyword evidence="9" id="KW-0289">Folate biosynthesis</keyword>
<dbReference type="OrthoDB" id="9808041at2"/>
<dbReference type="GO" id="GO:0046654">
    <property type="term" value="P:tetrahydrofolate biosynthetic process"/>
    <property type="evidence" value="ECO:0007669"/>
    <property type="project" value="UniProtKB-UniPathway"/>
</dbReference>
<evidence type="ECO:0000256" key="4">
    <source>
        <dbReference type="ARBA" id="ARBA00016218"/>
    </source>
</evidence>
<dbReference type="PANTHER" id="PTHR43071:SF1">
    <property type="entry name" value="2-AMINO-4-HYDROXY-6-HYDROXYMETHYLDIHYDROPTERIDINE PYROPHOSPHOKINASE"/>
    <property type="match status" value="1"/>
</dbReference>
<evidence type="ECO:0000256" key="1">
    <source>
        <dbReference type="ARBA" id="ARBA00005051"/>
    </source>
</evidence>